<sequence>MDTPTRWNSTYLMIEKAMEYIRAFDSLAKQDSNYTYAPFVKDWEKATVLCKVLKVFYDATMVVSGTSYPTSNLYFHEMWKIKITLHNESSNADLGPMIVVMKTKFNKYWYDIYMNLAIPVILDPCFKFKYIEFCLKQAFVNDPQPRIDRVRKTFRSLFNEYFSQLNNDNNNNFSQETGQDHSQMITADDDIFGDWDDHLNEHRQDPVTTELDRYLNESPISRSGEFDILKWWSANSSTYPTLVAIAHDVLAVSASTVASESAFSMGGRILTDFRSRLSVKSVEALICSQDWYRGSDSHWRRMGAITDLVDLRDTEIESPLA</sequence>
<reference evidence="1" key="2">
    <citation type="submission" date="2025-09" db="UniProtKB">
        <authorList>
            <consortium name="EnsemblPlants"/>
        </authorList>
    </citation>
    <scope>IDENTIFICATION</scope>
</reference>
<name>A0ACD5U206_AVESA</name>
<keyword evidence="2" id="KW-1185">Reference proteome</keyword>
<dbReference type="EnsemblPlants" id="AVESA.00010b.r2.1DG0166120.1">
    <property type="protein sequence ID" value="AVESA.00010b.r2.1DG0166120.1.CDS"/>
    <property type="gene ID" value="AVESA.00010b.r2.1DG0166120"/>
</dbReference>
<dbReference type="Proteomes" id="UP001732700">
    <property type="component" value="Chromosome 1D"/>
</dbReference>
<reference evidence="1" key="1">
    <citation type="submission" date="2021-05" db="EMBL/GenBank/DDBJ databases">
        <authorList>
            <person name="Scholz U."/>
            <person name="Mascher M."/>
            <person name="Fiebig A."/>
        </authorList>
    </citation>
    <scope>NUCLEOTIDE SEQUENCE [LARGE SCALE GENOMIC DNA]</scope>
</reference>
<accession>A0ACD5U206</accession>
<organism evidence="1 2">
    <name type="scientific">Avena sativa</name>
    <name type="common">Oat</name>
    <dbReference type="NCBI Taxonomy" id="4498"/>
    <lineage>
        <taxon>Eukaryota</taxon>
        <taxon>Viridiplantae</taxon>
        <taxon>Streptophyta</taxon>
        <taxon>Embryophyta</taxon>
        <taxon>Tracheophyta</taxon>
        <taxon>Spermatophyta</taxon>
        <taxon>Magnoliopsida</taxon>
        <taxon>Liliopsida</taxon>
        <taxon>Poales</taxon>
        <taxon>Poaceae</taxon>
        <taxon>BOP clade</taxon>
        <taxon>Pooideae</taxon>
        <taxon>Poodae</taxon>
        <taxon>Poeae</taxon>
        <taxon>Poeae Chloroplast Group 1 (Aveneae type)</taxon>
        <taxon>Aveninae</taxon>
        <taxon>Avena</taxon>
    </lineage>
</organism>
<evidence type="ECO:0000313" key="1">
    <source>
        <dbReference type="EnsemblPlants" id="AVESA.00010b.r2.1DG0166120.1.CDS"/>
    </source>
</evidence>
<proteinExistence type="predicted"/>
<protein>
    <submittedName>
        <fullName evidence="1">Uncharacterized protein</fullName>
    </submittedName>
</protein>
<evidence type="ECO:0000313" key="2">
    <source>
        <dbReference type="Proteomes" id="UP001732700"/>
    </source>
</evidence>